<evidence type="ECO:0000313" key="10">
    <source>
        <dbReference type="Proteomes" id="UP000179164"/>
    </source>
</evidence>
<proteinExistence type="predicted"/>
<reference evidence="9 10" key="1">
    <citation type="journal article" date="2016" name="Nat. Commun.">
        <title>Thousands of microbial genomes shed light on interconnected biogeochemical processes in an aquifer system.</title>
        <authorList>
            <person name="Anantharaman K."/>
            <person name="Brown C.T."/>
            <person name="Hug L.A."/>
            <person name="Sharon I."/>
            <person name="Castelle C.J."/>
            <person name="Probst A.J."/>
            <person name="Thomas B.C."/>
            <person name="Singh A."/>
            <person name="Wilkins M.J."/>
            <person name="Karaoz U."/>
            <person name="Brodie E.L."/>
            <person name="Williams K.H."/>
            <person name="Hubbard S.S."/>
            <person name="Banfield J.F."/>
        </authorList>
    </citation>
    <scope>NUCLEOTIDE SEQUENCE [LARGE SCALE GENOMIC DNA]</scope>
</reference>
<feature type="transmembrane region" description="Helical" evidence="7">
    <location>
        <begin position="15"/>
        <end position="36"/>
    </location>
</feature>
<keyword evidence="4" id="KW-0732">Signal</keyword>
<keyword evidence="7" id="KW-1133">Transmembrane helix</keyword>
<keyword evidence="5" id="KW-0574">Periplasm</keyword>
<keyword evidence="7" id="KW-0472">Membrane</keyword>
<keyword evidence="3" id="KW-0808">Transferase</keyword>
<dbReference type="UniPathway" id="UPA00286"/>
<organism evidence="9 10">
    <name type="scientific">Candidatus Kerfeldbacteria bacterium RIFCSPLOWO2_01_FULL_48_11</name>
    <dbReference type="NCBI Taxonomy" id="1798543"/>
    <lineage>
        <taxon>Bacteria</taxon>
        <taxon>Candidatus Kerfeldiibacteriota</taxon>
    </lineage>
</organism>
<evidence type="ECO:0000256" key="7">
    <source>
        <dbReference type="SAM" id="Phobius"/>
    </source>
</evidence>
<dbReference type="GO" id="GO:0042121">
    <property type="term" value="P:alginic acid biosynthetic process"/>
    <property type="evidence" value="ECO:0007669"/>
    <property type="project" value="UniProtKB-UniPathway"/>
</dbReference>
<protein>
    <recommendedName>
        <fullName evidence="8">AlgX/AlgJ SGNH hydrolase-like domain-containing protein</fullName>
    </recommendedName>
</protein>
<accession>A0A1G2B2E2</accession>
<evidence type="ECO:0000256" key="4">
    <source>
        <dbReference type="ARBA" id="ARBA00022729"/>
    </source>
</evidence>
<evidence type="ECO:0000259" key="8">
    <source>
        <dbReference type="Pfam" id="PF16822"/>
    </source>
</evidence>
<dbReference type="Proteomes" id="UP000179164">
    <property type="component" value="Unassembled WGS sequence"/>
</dbReference>
<gene>
    <name evidence="9" type="ORF">A2898_03550</name>
</gene>
<name>A0A1G2B2E2_9BACT</name>
<comment type="subcellular location">
    <subcellularLocation>
        <location evidence="1">Periplasm</location>
    </subcellularLocation>
</comment>
<dbReference type="InterPro" id="IPR031811">
    <property type="entry name" value="ALGX/ALGJ_SGNH-like"/>
</dbReference>
<dbReference type="EMBL" id="MHKE01000014">
    <property type="protein sequence ID" value="OGY83334.1"/>
    <property type="molecule type" value="Genomic_DNA"/>
</dbReference>
<evidence type="ECO:0000313" key="9">
    <source>
        <dbReference type="EMBL" id="OGY83334.1"/>
    </source>
</evidence>
<comment type="caution">
    <text evidence="9">The sequence shown here is derived from an EMBL/GenBank/DDBJ whole genome shotgun (WGS) entry which is preliminary data.</text>
</comment>
<evidence type="ECO:0000256" key="1">
    <source>
        <dbReference type="ARBA" id="ARBA00004418"/>
    </source>
</evidence>
<evidence type="ECO:0000256" key="5">
    <source>
        <dbReference type="ARBA" id="ARBA00022764"/>
    </source>
</evidence>
<dbReference type="Pfam" id="PF16822">
    <property type="entry name" value="ALGX"/>
    <property type="match status" value="1"/>
</dbReference>
<evidence type="ECO:0000256" key="2">
    <source>
        <dbReference type="ARBA" id="ARBA00005182"/>
    </source>
</evidence>
<comment type="pathway">
    <text evidence="2">Glycan biosynthesis; alginate biosynthesis.</text>
</comment>
<evidence type="ECO:0000256" key="3">
    <source>
        <dbReference type="ARBA" id="ARBA00022679"/>
    </source>
</evidence>
<dbReference type="GO" id="GO:0016740">
    <property type="term" value="F:transferase activity"/>
    <property type="evidence" value="ECO:0007669"/>
    <property type="project" value="UniProtKB-KW"/>
</dbReference>
<sequence>MENRFQNVTRWSERLLILVFLITISSPGISLIAGYGSDTTTVEKRELALFPKFSASSVLRAPFRRGFEEYFNDHFGFRDMLVRMGSVVSVELFKRSPNSKVAVGKNDWLFFLGDDILNDFQGKYQINDEAMNQIVDNIDKKQEWLANRDTDFYILVAPNKTTIYPELLPDSIRSSKGTTLLEQIAPRLEQESDIHFIDPRDTLIKAKSERLTYEKTGTHWNQYGAFLAYDMLIDEMRKDHPELTDADLSTYKISQKVTGGSDLVILLSLQEKMKDELVYLDPKKPRSATDAEVAFINPNQKKDMPLVAKKTPYSDMPRALIFRDSFANLLVPFLSEHFSRSVYVWIPLIDERIVEIEKPDIVILEITERFLYSTLYSDLQD</sequence>
<keyword evidence="6" id="KW-0016">Alginate biosynthesis</keyword>
<evidence type="ECO:0000256" key="6">
    <source>
        <dbReference type="ARBA" id="ARBA00022841"/>
    </source>
</evidence>
<keyword evidence="7" id="KW-0812">Transmembrane</keyword>
<feature type="domain" description="AlgX/AlgJ SGNH hydrolase-like" evidence="8">
    <location>
        <begin position="101"/>
        <end position="259"/>
    </location>
</feature>
<dbReference type="AlphaFoldDB" id="A0A1G2B2E2"/>
<dbReference type="GO" id="GO:0042597">
    <property type="term" value="C:periplasmic space"/>
    <property type="evidence" value="ECO:0007669"/>
    <property type="project" value="UniProtKB-SubCell"/>
</dbReference>
<dbReference type="STRING" id="1798543.A2898_03550"/>